<evidence type="ECO:0000313" key="2">
    <source>
        <dbReference type="EMBL" id="TCK67249.1"/>
    </source>
</evidence>
<dbReference type="AlphaFoldDB" id="A0A4R1KSJ6"/>
<dbReference type="RefSeq" id="WP_132704254.1">
    <property type="nucleotide sequence ID" value="NZ_SMGI01000002.1"/>
</dbReference>
<sequence>MAYEKPISIKEAVTSIKDEEFILPAIQREFVWNTKQIELLFDSIMRDYPISTFLFWKVKAENIERFKFYKFLSVYHQRDKKHNEPLYLENDRDRFAILDGQQRLTSLYIGLKGSYAYKLSNYNWKSDHAFPKRHLYINLLGEAENTELLYDFRFLSDDELKKFNDLYPDKYHWFKVGQTIKFNDFPDIFKYIAEHSLMDTSKYNQEQTKFASDTLSKLFQYFNQKELINFYLEKSVELEKVLHIFIRVNSGGTKLSYSDLLLSIATAQWQDKDAREIIHKFVDQINAIDPGFNVNKDLVLKSCLVLSDIKDIKFKVNNFSAENMALIESDWDYIAKALNLAIQLIASFGFNSKTLTAYNAIIPIAYFIKKNNLGDELLHSSNHLENRKSIKEWLVRALLKRVFGGTPDNLYPTYRTIISANLGQFPLQQLIDKYKGTNKSLSFDEETIEHLLNTQYGSAFAYMMLSLLYPLNHNYKFHQDHIHPKKYFKHKELIKMGIEDEERRNDYLNAFNAIGNLQLIQETENLEKSATPFNEWLTSNYKDHDLVNYKNMHFIPLNNDLTMDTFLEFYQSRRETLKAKLFQVLNVTDTQDFIEDNQEIIEEELS</sequence>
<dbReference type="Pfam" id="PF03235">
    <property type="entry name" value="GmrSD_N"/>
    <property type="match status" value="1"/>
</dbReference>
<dbReference type="PANTHER" id="PTHR37292">
    <property type="entry name" value="VNG6097C"/>
    <property type="match status" value="1"/>
</dbReference>
<dbReference type="InterPro" id="IPR004919">
    <property type="entry name" value="GmrSD_N"/>
</dbReference>
<dbReference type="EMBL" id="SMGI01000002">
    <property type="protein sequence ID" value="TCK67249.1"/>
    <property type="molecule type" value="Genomic_DNA"/>
</dbReference>
<organism evidence="2 3">
    <name type="scientific">Winogradskyella wandonensis</name>
    <dbReference type="NCBI Taxonomy" id="1442586"/>
    <lineage>
        <taxon>Bacteria</taxon>
        <taxon>Pseudomonadati</taxon>
        <taxon>Bacteroidota</taxon>
        <taxon>Flavobacteriia</taxon>
        <taxon>Flavobacteriales</taxon>
        <taxon>Flavobacteriaceae</taxon>
        <taxon>Winogradskyella</taxon>
    </lineage>
</organism>
<comment type="caution">
    <text evidence="2">The sequence shown here is derived from an EMBL/GenBank/DDBJ whole genome shotgun (WGS) entry which is preliminary data.</text>
</comment>
<gene>
    <name evidence="2" type="ORF">DFQ05_1022</name>
</gene>
<feature type="domain" description="GmrSD restriction endonucleases N-terminal" evidence="1">
    <location>
        <begin position="10"/>
        <end position="263"/>
    </location>
</feature>
<keyword evidence="3" id="KW-1185">Reference proteome</keyword>
<reference evidence="2 3" key="1">
    <citation type="journal article" date="2015" name="Stand. Genomic Sci.">
        <title>Genomic Encyclopedia of Bacterial and Archaeal Type Strains, Phase III: the genomes of soil and plant-associated and newly described type strains.</title>
        <authorList>
            <person name="Whitman W.B."/>
            <person name="Woyke T."/>
            <person name="Klenk H.P."/>
            <person name="Zhou Y."/>
            <person name="Lilburn T.G."/>
            <person name="Beck B.J."/>
            <person name="De Vos P."/>
            <person name="Vandamme P."/>
            <person name="Eisen J.A."/>
            <person name="Garrity G."/>
            <person name="Hugenholtz P."/>
            <person name="Kyrpides N.C."/>
        </authorList>
    </citation>
    <scope>NUCLEOTIDE SEQUENCE [LARGE SCALE GENOMIC DNA]</scope>
    <source>
        <strain evidence="2 3">CECT 8445</strain>
    </source>
</reference>
<evidence type="ECO:0000313" key="3">
    <source>
        <dbReference type="Proteomes" id="UP000295714"/>
    </source>
</evidence>
<accession>A0A4R1KSJ6</accession>
<name>A0A4R1KSJ6_9FLAO</name>
<evidence type="ECO:0000259" key="1">
    <source>
        <dbReference type="Pfam" id="PF03235"/>
    </source>
</evidence>
<dbReference type="Proteomes" id="UP000295714">
    <property type="component" value="Unassembled WGS sequence"/>
</dbReference>
<dbReference type="OrthoDB" id="9798761at2"/>
<dbReference type="PANTHER" id="PTHR37292:SF2">
    <property type="entry name" value="DUF262 DOMAIN-CONTAINING PROTEIN"/>
    <property type="match status" value="1"/>
</dbReference>
<proteinExistence type="predicted"/>
<protein>
    <submittedName>
        <fullName evidence="2">Uncharacterized protein DUF262</fullName>
    </submittedName>
</protein>